<organism evidence="5 6">
    <name type="scientific">Paenibacillus wynnii</name>
    <dbReference type="NCBI Taxonomy" id="268407"/>
    <lineage>
        <taxon>Bacteria</taxon>
        <taxon>Bacillati</taxon>
        <taxon>Bacillota</taxon>
        <taxon>Bacilli</taxon>
        <taxon>Bacillales</taxon>
        <taxon>Paenibacillaceae</taxon>
        <taxon>Paenibacillus</taxon>
    </lineage>
</organism>
<dbReference type="InterPro" id="IPR051052">
    <property type="entry name" value="Diverse_substrate_MTase"/>
</dbReference>
<evidence type="ECO:0000313" key="6">
    <source>
        <dbReference type="Proteomes" id="UP000029734"/>
    </source>
</evidence>
<feature type="domain" description="Methyltransferase type 11" evidence="4">
    <location>
        <begin position="48"/>
        <end position="146"/>
    </location>
</feature>
<accession>A0A098MDW9</accession>
<dbReference type="GO" id="GO:0032259">
    <property type="term" value="P:methylation"/>
    <property type="evidence" value="ECO:0007669"/>
    <property type="project" value="UniProtKB-KW"/>
</dbReference>
<sequence length="276" mass="31089">MIPEGNSQANIDRFLGFQEEYDRYRPEAPVLVTTLLKNYLGAFPSLVVDIGCGTGLSTFLWEESAKAVIGIEPNSDMLDKALEKLSLRNKDGVASNISFAQDYANNLNLASESVDIVTCSQSFHWMEPVSTLTEVLRVLRKGGVFAAYDCDWPLMLLPSIETRYKHLVAKADDIVTRLLPPEDRAHKWRKEELLSRIQANKGFSFSREIVFHNTEPCNAKRYIGLTLSQGGIQTVLKLGTPDLSQDISEFQTAVEKYFNGRTMEVLISYRMRLGIK</sequence>
<evidence type="ECO:0000256" key="2">
    <source>
        <dbReference type="ARBA" id="ARBA00022603"/>
    </source>
</evidence>
<evidence type="ECO:0000256" key="1">
    <source>
        <dbReference type="ARBA" id="ARBA00008361"/>
    </source>
</evidence>
<evidence type="ECO:0000259" key="4">
    <source>
        <dbReference type="Pfam" id="PF08241"/>
    </source>
</evidence>
<name>A0A098MDW9_9BACL</name>
<keyword evidence="6" id="KW-1185">Reference proteome</keyword>
<dbReference type="eggNOG" id="COG2226">
    <property type="taxonomic scope" value="Bacteria"/>
</dbReference>
<protein>
    <submittedName>
        <fullName evidence="5">SAM-dependent methyltransferase</fullName>
    </submittedName>
</protein>
<reference evidence="5 6" key="1">
    <citation type="submission" date="2014-08" db="EMBL/GenBank/DDBJ databases">
        <authorList>
            <person name="den Bakker H.C."/>
        </authorList>
    </citation>
    <scope>NUCLEOTIDE SEQUENCE [LARGE SCALE GENOMIC DNA]</scope>
    <source>
        <strain evidence="5 6">DSM 18334</strain>
    </source>
</reference>
<reference evidence="5 6" key="2">
    <citation type="submission" date="2014-10" db="EMBL/GenBank/DDBJ databases">
        <title>Comparative genomics of the Paenibacillus odorifer group.</title>
        <authorList>
            <person name="Tsai Y.-C."/>
            <person name="Martin N."/>
            <person name="Korlach J."/>
            <person name="Wiedmann M."/>
        </authorList>
    </citation>
    <scope>NUCLEOTIDE SEQUENCE [LARGE SCALE GENOMIC DNA]</scope>
    <source>
        <strain evidence="5 6">DSM 18334</strain>
    </source>
</reference>
<evidence type="ECO:0000313" key="5">
    <source>
        <dbReference type="EMBL" id="KGE20248.1"/>
    </source>
</evidence>
<dbReference type="SUPFAM" id="SSF53335">
    <property type="entry name" value="S-adenosyl-L-methionine-dependent methyltransferases"/>
    <property type="match status" value="1"/>
</dbReference>
<dbReference type="Proteomes" id="UP000029734">
    <property type="component" value="Unassembled WGS sequence"/>
</dbReference>
<dbReference type="PANTHER" id="PTHR44942:SF4">
    <property type="entry name" value="METHYLTRANSFERASE TYPE 11 DOMAIN-CONTAINING PROTEIN"/>
    <property type="match status" value="1"/>
</dbReference>
<comment type="caution">
    <text evidence="5">The sequence shown here is derived from an EMBL/GenBank/DDBJ whole genome shotgun (WGS) entry which is preliminary data.</text>
</comment>
<dbReference type="AlphaFoldDB" id="A0A098MDW9"/>
<dbReference type="CDD" id="cd02440">
    <property type="entry name" value="AdoMet_MTases"/>
    <property type="match status" value="1"/>
</dbReference>
<dbReference type="Pfam" id="PF08241">
    <property type="entry name" value="Methyltransf_11"/>
    <property type="match status" value="1"/>
</dbReference>
<dbReference type="RefSeq" id="WP_036652324.1">
    <property type="nucleotide sequence ID" value="NZ_JQCR01000002.1"/>
</dbReference>
<keyword evidence="3 5" id="KW-0808">Transferase</keyword>
<comment type="similarity">
    <text evidence="1">Belongs to the methyltransferase superfamily.</text>
</comment>
<dbReference type="GO" id="GO:0008757">
    <property type="term" value="F:S-adenosylmethionine-dependent methyltransferase activity"/>
    <property type="evidence" value="ECO:0007669"/>
    <property type="project" value="InterPro"/>
</dbReference>
<proteinExistence type="inferred from homology"/>
<dbReference type="PANTHER" id="PTHR44942">
    <property type="entry name" value="METHYLTRANSF_11 DOMAIN-CONTAINING PROTEIN"/>
    <property type="match status" value="1"/>
</dbReference>
<dbReference type="STRING" id="268407.PWYN_13585"/>
<dbReference type="OrthoDB" id="9797252at2"/>
<dbReference type="InterPro" id="IPR013216">
    <property type="entry name" value="Methyltransf_11"/>
</dbReference>
<evidence type="ECO:0000256" key="3">
    <source>
        <dbReference type="ARBA" id="ARBA00022679"/>
    </source>
</evidence>
<dbReference type="InterPro" id="IPR029063">
    <property type="entry name" value="SAM-dependent_MTases_sf"/>
</dbReference>
<gene>
    <name evidence="5" type="ORF">PWYN_13585</name>
</gene>
<dbReference type="EMBL" id="JQCR01000002">
    <property type="protein sequence ID" value="KGE20248.1"/>
    <property type="molecule type" value="Genomic_DNA"/>
</dbReference>
<keyword evidence="2 5" id="KW-0489">Methyltransferase</keyword>
<dbReference type="Gene3D" id="3.40.50.150">
    <property type="entry name" value="Vaccinia Virus protein VP39"/>
    <property type="match status" value="1"/>
</dbReference>